<dbReference type="GO" id="GO:0003677">
    <property type="term" value="F:DNA binding"/>
    <property type="evidence" value="ECO:0007669"/>
    <property type="project" value="UniProtKB-KW"/>
</dbReference>
<evidence type="ECO:0000313" key="3">
    <source>
        <dbReference type="Proteomes" id="UP000885680"/>
    </source>
</evidence>
<keyword evidence="2" id="KW-0238">DNA-binding</keyword>
<sequence>MMSNAIEVVRPREAAAVLNLSTSTLAKMRVRGDGPPFAKLGGKIVVYRLADLDAWINERSRVSSSG</sequence>
<dbReference type="SUPFAM" id="SSF46955">
    <property type="entry name" value="Putative DNA-binding domain"/>
    <property type="match status" value="1"/>
</dbReference>
<dbReference type="EMBL" id="DRGN01000242">
    <property type="protein sequence ID" value="HEU01928.1"/>
    <property type="molecule type" value="Genomic_DNA"/>
</dbReference>
<reference evidence="2" key="1">
    <citation type="journal article" date="2020" name="mSystems">
        <title>Genome- and Community-Level Interaction Insights into Carbon Utilization and Element Cycling Functions of Hydrothermarchaeota in Hydrothermal Sediment.</title>
        <authorList>
            <person name="Zhou Z."/>
            <person name="Liu Y."/>
            <person name="Xu W."/>
            <person name="Pan J."/>
            <person name="Luo Z.H."/>
            <person name="Li M."/>
        </authorList>
    </citation>
    <scope>NUCLEOTIDE SEQUENCE</scope>
    <source>
        <strain evidence="2">HyVt-347</strain>
    </source>
</reference>
<dbReference type="Proteomes" id="UP000885680">
    <property type="component" value="Unassembled WGS sequence"/>
</dbReference>
<comment type="caution">
    <text evidence="2">The sequence shown here is derived from an EMBL/GenBank/DDBJ whole genome shotgun (WGS) entry which is preliminary data.</text>
</comment>
<dbReference type="InterPro" id="IPR009061">
    <property type="entry name" value="DNA-bd_dom_put_sf"/>
</dbReference>
<feature type="domain" description="Helix-turn-helix" evidence="1">
    <location>
        <begin position="11"/>
        <end position="60"/>
    </location>
</feature>
<dbReference type="AlphaFoldDB" id="A0A9C9NHG8"/>
<accession>A0A9C9NHG8</accession>
<organism evidence="2 3">
    <name type="scientific">Aurantimonas coralicida</name>
    <dbReference type="NCBI Taxonomy" id="182270"/>
    <lineage>
        <taxon>Bacteria</taxon>
        <taxon>Pseudomonadati</taxon>
        <taxon>Pseudomonadota</taxon>
        <taxon>Alphaproteobacteria</taxon>
        <taxon>Hyphomicrobiales</taxon>
        <taxon>Aurantimonadaceae</taxon>
        <taxon>Aurantimonas</taxon>
    </lineage>
</organism>
<gene>
    <name evidence="2" type="ORF">ENH89_16680</name>
</gene>
<evidence type="ECO:0000313" key="2">
    <source>
        <dbReference type="EMBL" id="HEU01928.1"/>
    </source>
</evidence>
<evidence type="ECO:0000259" key="1">
    <source>
        <dbReference type="Pfam" id="PF12728"/>
    </source>
</evidence>
<proteinExistence type="predicted"/>
<name>A0A9C9NHG8_9HYPH</name>
<protein>
    <submittedName>
        <fullName evidence="2">DNA-binding protein</fullName>
    </submittedName>
</protein>
<dbReference type="InterPro" id="IPR041657">
    <property type="entry name" value="HTH_17"/>
</dbReference>
<dbReference type="Pfam" id="PF12728">
    <property type="entry name" value="HTH_17"/>
    <property type="match status" value="1"/>
</dbReference>